<organism evidence="1 2">
    <name type="scientific">Panagrolaimus sp. ES5</name>
    <dbReference type="NCBI Taxonomy" id="591445"/>
    <lineage>
        <taxon>Eukaryota</taxon>
        <taxon>Metazoa</taxon>
        <taxon>Ecdysozoa</taxon>
        <taxon>Nematoda</taxon>
        <taxon>Chromadorea</taxon>
        <taxon>Rhabditida</taxon>
        <taxon>Tylenchina</taxon>
        <taxon>Panagrolaimomorpha</taxon>
        <taxon>Panagrolaimoidea</taxon>
        <taxon>Panagrolaimidae</taxon>
        <taxon>Panagrolaimus</taxon>
    </lineage>
</organism>
<dbReference type="Proteomes" id="UP000887579">
    <property type="component" value="Unplaced"/>
</dbReference>
<reference evidence="2" key="1">
    <citation type="submission" date="2022-11" db="UniProtKB">
        <authorList>
            <consortium name="WormBaseParasite"/>
        </authorList>
    </citation>
    <scope>IDENTIFICATION</scope>
</reference>
<dbReference type="WBParaSite" id="ES5_v2.g24971.t1">
    <property type="protein sequence ID" value="ES5_v2.g24971.t1"/>
    <property type="gene ID" value="ES5_v2.g24971"/>
</dbReference>
<name>A0AC34G634_9BILA</name>
<sequence length="169" mass="18218">MSERYDIVLYGASGFTGVYVLEALAKSAHNDLKFAVAGRSVVESFESHDLTNTPIIIADSSNENSLAEMAKKAKVIVNVVGPYRLYGEAVVKAAVENGASHIDISGEPAFLEKMQMKYSETTKKNGVYVVGACGWDSITCDLGVNFLKQHFDGTLDHAETFVSMNTGPS</sequence>
<protein>
    <submittedName>
        <fullName evidence="2">Saccharopine dehydrogenase NADP binding domain-containing protein</fullName>
    </submittedName>
</protein>
<proteinExistence type="predicted"/>
<accession>A0AC34G634</accession>
<evidence type="ECO:0000313" key="1">
    <source>
        <dbReference type="Proteomes" id="UP000887579"/>
    </source>
</evidence>
<evidence type="ECO:0000313" key="2">
    <source>
        <dbReference type="WBParaSite" id="ES5_v2.g24971.t1"/>
    </source>
</evidence>